<keyword evidence="6 7" id="KW-0694">RNA-binding</keyword>
<comment type="subunit">
    <text evidence="7">Consists of a catalytic RNA component (M1 or rnpB) and a protein subunit.</text>
</comment>
<dbReference type="InterPro" id="IPR020568">
    <property type="entry name" value="Ribosomal_Su5_D2-typ_SF"/>
</dbReference>
<sequence length="116" mass="12434">MLDAAHKLTRADEYRRVVRRGRRLVGAVTVSHIVMNPNPVHARFGFIAAKSVGGAVVRNRVRRRLKAATHSVLDSVPEGTEIVVRAQPAAAAASYDVLLADVTAAAARARTLASRS</sequence>
<dbReference type="Proteomes" id="UP000196778">
    <property type="component" value="Unassembled WGS sequence"/>
</dbReference>
<comment type="similarity">
    <text evidence="7">Belongs to the RnpA family.</text>
</comment>
<dbReference type="GO" id="GO:0030677">
    <property type="term" value="C:ribonuclease P complex"/>
    <property type="evidence" value="ECO:0007669"/>
    <property type="project" value="TreeGrafter"/>
</dbReference>
<keyword evidence="3 7" id="KW-0540">Nuclease</keyword>
<dbReference type="Gene3D" id="3.30.230.10">
    <property type="match status" value="1"/>
</dbReference>
<dbReference type="GO" id="GO:0000049">
    <property type="term" value="F:tRNA binding"/>
    <property type="evidence" value="ECO:0007669"/>
    <property type="project" value="UniProtKB-UniRule"/>
</dbReference>
<keyword evidence="4 7" id="KW-0255">Endonuclease</keyword>
<dbReference type="PANTHER" id="PTHR33992">
    <property type="entry name" value="RIBONUCLEASE P PROTEIN COMPONENT"/>
    <property type="match status" value="1"/>
</dbReference>
<evidence type="ECO:0000256" key="5">
    <source>
        <dbReference type="ARBA" id="ARBA00022801"/>
    </source>
</evidence>
<dbReference type="GO" id="GO:0001682">
    <property type="term" value="P:tRNA 5'-leader removal"/>
    <property type="evidence" value="ECO:0007669"/>
    <property type="project" value="UniProtKB-UniRule"/>
</dbReference>
<evidence type="ECO:0000313" key="9">
    <source>
        <dbReference type="EMBL" id="SJN30712.1"/>
    </source>
</evidence>
<evidence type="ECO:0000256" key="8">
    <source>
        <dbReference type="NCBIfam" id="TIGR00188"/>
    </source>
</evidence>
<gene>
    <name evidence="7" type="primary">rnpA</name>
    <name evidence="9" type="ORF">FM119_07210</name>
</gene>
<dbReference type="InterPro" id="IPR014721">
    <property type="entry name" value="Ribsml_uS5_D2-typ_fold_subgr"/>
</dbReference>
<keyword evidence="2 7" id="KW-0819">tRNA processing</keyword>
<dbReference type="InterPro" id="IPR020539">
    <property type="entry name" value="RNase_P_CS"/>
</dbReference>
<dbReference type="AlphaFoldDB" id="A0A1R4JFC9"/>
<reference evidence="10" key="1">
    <citation type="submission" date="2017-02" db="EMBL/GenBank/DDBJ databases">
        <authorList>
            <person name="Dridi B."/>
        </authorList>
    </citation>
    <scope>NUCLEOTIDE SEQUENCE [LARGE SCALE GENOMIC DNA]</scope>
    <source>
        <strain evidence="10">EB411</strain>
    </source>
</reference>
<dbReference type="EMBL" id="FUKR01000037">
    <property type="protein sequence ID" value="SJN30712.1"/>
    <property type="molecule type" value="Genomic_DNA"/>
</dbReference>
<dbReference type="RefSeq" id="WP_087137013.1">
    <property type="nucleotide sequence ID" value="NZ_FUKR01000037.1"/>
</dbReference>
<evidence type="ECO:0000256" key="6">
    <source>
        <dbReference type="ARBA" id="ARBA00022884"/>
    </source>
</evidence>
<proteinExistence type="inferred from homology"/>
<evidence type="ECO:0000256" key="3">
    <source>
        <dbReference type="ARBA" id="ARBA00022722"/>
    </source>
</evidence>
<dbReference type="Pfam" id="PF00825">
    <property type="entry name" value="Ribonuclease_P"/>
    <property type="match status" value="1"/>
</dbReference>
<keyword evidence="10" id="KW-1185">Reference proteome</keyword>
<dbReference type="NCBIfam" id="TIGR00188">
    <property type="entry name" value="rnpA"/>
    <property type="match status" value="1"/>
</dbReference>
<dbReference type="PROSITE" id="PS00648">
    <property type="entry name" value="RIBONUCLEASE_P"/>
    <property type="match status" value="1"/>
</dbReference>
<dbReference type="HAMAP" id="MF_00227">
    <property type="entry name" value="RNase_P"/>
    <property type="match status" value="1"/>
</dbReference>
<name>A0A1R4JFC9_9MICO</name>
<evidence type="ECO:0000313" key="10">
    <source>
        <dbReference type="Proteomes" id="UP000196778"/>
    </source>
</evidence>
<evidence type="ECO:0000256" key="2">
    <source>
        <dbReference type="ARBA" id="ARBA00022694"/>
    </source>
</evidence>
<accession>A0A1R4JFC9</accession>
<comment type="function">
    <text evidence="1 7">RNaseP catalyzes the removal of the 5'-leader sequence from pre-tRNA to produce the mature 5'-terminus. It can also cleave other RNA substrates such as 4.5S RNA. The protein component plays an auxiliary but essential role in vivo by binding to the 5'-leader sequence and broadening the substrate specificity of the ribozyme.</text>
</comment>
<evidence type="ECO:0000256" key="1">
    <source>
        <dbReference type="ARBA" id="ARBA00002663"/>
    </source>
</evidence>
<comment type="catalytic activity">
    <reaction evidence="7">
        <text>Endonucleolytic cleavage of RNA, removing 5'-extranucleotides from tRNA precursor.</text>
        <dbReference type="EC" id="3.1.26.5"/>
    </reaction>
</comment>
<dbReference type="GO" id="GO:0004526">
    <property type="term" value="F:ribonuclease P activity"/>
    <property type="evidence" value="ECO:0007669"/>
    <property type="project" value="UniProtKB-UniRule"/>
</dbReference>
<keyword evidence="5 7" id="KW-0378">Hydrolase</keyword>
<dbReference type="GO" id="GO:0042781">
    <property type="term" value="F:3'-tRNA processing endoribonuclease activity"/>
    <property type="evidence" value="ECO:0007669"/>
    <property type="project" value="TreeGrafter"/>
</dbReference>
<evidence type="ECO:0000256" key="7">
    <source>
        <dbReference type="HAMAP-Rule" id="MF_00227"/>
    </source>
</evidence>
<organism evidence="9 10">
    <name type="scientific">Mycetocola reblochoni REB411</name>
    <dbReference type="NCBI Taxonomy" id="1255698"/>
    <lineage>
        <taxon>Bacteria</taxon>
        <taxon>Bacillati</taxon>
        <taxon>Actinomycetota</taxon>
        <taxon>Actinomycetes</taxon>
        <taxon>Micrococcales</taxon>
        <taxon>Microbacteriaceae</taxon>
        <taxon>Mycetocola</taxon>
    </lineage>
</organism>
<dbReference type="PANTHER" id="PTHR33992:SF1">
    <property type="entry name" value="RIBONUCLEASE P PROTEIN COMPONENT"/>
    <property type="match status" value="1"/>
</dbReference>
<dbReference type="EC" id="3.1.26.5" evidence="7 8"/>
<evidence type="ECO:0000256" key="4">
    <source>
        <dbReference type="ARBA" id="ARBA00022759"/>
    </source>
</evidence>
<protein>
    <recommendedName>
        <fullName evidence="7 8">Ribonuclease P protein component</fullName>
        <shortName evidence="7">RNase P protein</shortName>
        <shortName evidence="7">RNaseP protein</shortName>
        <ecNumber evidence="7 8">3.1.26.5</ecNumber>
    </recommendedName>
    <alternativeName>
        <fullName evidence="7">Protein C5</fullName>
    </alternativeName>
</protein>
<dbReference type="InterPro" id="IPR000100">
    <property type="entry name" value="RNase_P"/>
</dbReference>
<dbReference type="SUPFAM" id="SSF54211">
    <property type="entry name" value="Ribosomal protein S5 domain 2-like"/>
    <property type="match status" value="1"/>
</dbReference>